<dbReference type="PROSITE" id="PS50977">
    <property type="entry name" value="HTH_TETR_2"/>
    <property type="match status" value="1"/>
</dbReference>
<dbReference type="Proteomes" id="UP000017429">
    <property type="component" value="Chromosome"/>
</dbReference>
<dbReference type="InterPro" id="IPR001647">
    <property type="entry name" value="HTH_TetR"/>
</dbReference>
<dbReference type="Gene3D" id="1.10.357.10">
    <property type="entry name" value="Tetracycline Repressor, domain 2"/>
    <property type="match status" value="1"/>
</dbReference>
<dbReference type="EMBL" id="CP097562">
    <property type="protein sequence ID" value="USF24766.1"/>
    <property type="molecule type" value="Genomic_DNA"/>
</dbReference>
<dbReference type="PANTHER" id="PTHR43479">
    <property type="entry name" value="ACREF/ENVCD OPERON REPRESSOR-RELATED"/>
    <property type="match status" value="1"/>
</dbReference>
<keyword evidence="3" id="KW-1185">Reference proteome</keyword>
<proteinExistence type="predicted"/>
<evidence type="ECO:0000313" key="3">
    <source>
        <dbReference type="Proteomes" id="UP000017429"/>
    </source>
</evidence>
<dbReference type="AlphaFoldDB" id="V2RJI8"/>
<name>V2RJI8_9BACT</name>
<evidence type="ECO:0000256" key="1">
    <source>
        <dbReference type="ARBA" id="ARBA00023125"/>
    </source>
</evidence>
<dbReference type="InterPro" id="IPR050624">
    <property type="entry name" value="HTH-type_Tx_Regulator"/>
</dbReference>
<dbReference type="SUPFAM" id="SSF48498">
    <property type="entry name" value="Tetracyclin repressor-like, C-terminal domain"/>
    <property type="match status" value="1"/>
</dbReference>
<dbReference type="RefSeq" id="WP_023276136.1">
    <property type="nucleotide sequence ID" value="NZ_CP097562.1"/>
</dbReference>
<reference evidence="2" key="3">
    <citation type="submission" date="2022-06" db="EMBL/GenBank/DDBJ databases">
        <title>Resources to Facilitate Use of the Altered Schaedler Flora (ASF) Mouse Model to Study Microbiome Function.</title>
        <authorList>
            <person name="Proctor A."/>
            <person name="Parvinroo S."/>
            <person name="Richie T."/>
            <person name="Jia X."/>
            <person name="Lee S.T.M."/>
            <person name="Karp P.D."/>
            <person name="Paley S."/>
            <person name="Kostic A.D."/>
            <person name="Pierre J.F."/>
            <person name="Wannemuehler M.J."/>
            <person name="Phillips G.J."/>
        </authorList>
    </citation>
    <scope>NUCLEOTIDE SEQUENCE</scope>
    <source>
        <strain evidence="2">ASF457</strain>
    </source>
</reference>
<evidence type="ECO:0000313" key="2">
    <source>
        <dbReference type="EMBL" id="USF24766.1"/>
    </source>
</evidence>
<dbReference type="GO" id="GO:0003677">
    <property type="term" value="F:DNA binding"/>
    <property type="evidence" value="ECO:0007669"/>
    <property type="project" value="UniProtKB-UniRule"/>
</dbReference>
<dbReference type="OrthoDB" id="8961953at2"/>
<dbReference type="Pfam" id="PF00440">
    <property type="entry name" value="TetR_N"/>
    <property type="match status" value="1"/>
</dbReference>
<reference evidence="2" key="2">
    <citation type="submission" date="2022-05" db="EMBL/GenBank/DDBJ databases">
        <authorList>
            <person name="Proctor A.L."/>
            <person name="Phillips G.J."/>
            <person name="Wannemuehler M.J."/>
        </authorList>
    </citation>
    <scope>NUCLEOTIDE SEQUENCE</scope>
    <source>
        <strain evidence="2">ASF457</strain>
    </source>
</reference>
<accession>V2RJI8</accession>
<dbReference type="KEGG" id="msch:N508_001856"/>
<dbReference type="InterPro" id="IPR009057">
    <property type="entry name" value="Homeodomain-like_sf"/>
</dbReference>
<dbReference type="eggNOG" id="COG1309">
    <property type="taxonomic scope" value="Bacteria"/>
</dbReference>
<dbReference type="InterPro" id="IPR036271">
    <property type="entry name" value="Tet_transcr_reg_TetR-rel_C_sf"/>
</dbReference>
<organism evidence="2 3">
    <name type="scientific">Mucispirillum schaedleri ASF457</name>
    <dbReference type="NCBI Taxonomy" id="1379858"/>
    <lineage>
        <taxon>Bacteria</taxon>
        <taxon>Pseudomonadati</taxon>
        <taxon>Deferribacterota</taxon>
        <taxon>Deferribacteres</taxon>
        <taxon>Deferribacterales</taxon>
        <taxon>Mucispirillaceae</taxon>
        <taxon>Mucispirillum</taxon>
    </lineage>
</organism>
<dbReference type="PANTHER" id="PTHR43479:SF11">
    <property type="entry name" value="ACREF_ENVCD OPERON REPRESSOR-RELATED"/>
    <property type="match status" value="1"/>
</dbReference>
<dbReference type="SUPFAM" id="SSF46689">
    <property type="entry name" value="Homeodomain-like"/>
    <property type="match status" value="1"/>
</dbReference>
<keyword evidence="1" id="KW-0238">DNA-binding</keyword>
<gene>
    <name evidence="2" type="ORF">N508_001856</name>
</gene>
<protein>
    <submittedName>
        <fullName evidence="2">Uncharacterized protein</fullName>
    </submittedName>
</protein>
<sequence>MKKHTSGRPAGNNKNIKHDLLISAIKLFADNDFNAVSLKDIAKYCNTTSAMVHYYFGSKENLIKNIAEDFLIPVFLEIFQPAIDKENPLDMVKTIIDNIISLAEKHPYIAKTWSKNILNHDSMLSKYMLPYIPFDKINIFSNKLKQGQKDGLINKNLHPNLVYPYIVSNVFICMHAFDFLLDDKNNDNQIKHIKSFILKGIENE</sequence>
<reference evidence="2" key="1">
    <citation type="journal article" date="2014" name="Genome Announc.">
        <title>Draft genome sequences of the altered schaedler flora, a defined bacterial community from gnotobiotic mice.</title>
        <authorList>
            <person name="Wannemuehler M.J."/>
            <person name="Overstreet A.M."/>
            <person name="Ward D.V."/>
            <person name="Phillips G.J."/>
        </authorList>
    </citation>
    <scope>NUCLEOTIDE SEQUENCE</scope>
    <source>
        <strain evidence="2">ASF457</strain>
    </source>
</reference>